<accession>A0A8S5S587</accession>
<reference evidence="1" key="1">
    <citation type="journal article" date="2021" name="Proc. Natl. Acad. Sci. U.S.A.">
        <title>A Catalog of Tens of Thousands of Viruses from Human Metagenomes Reveals Hidden Associations with Chronic Diseases.</title>
        <authorList>
            <person name="Tisza M.J."/>
            <person name="Buck C.B."/>
        </authorList>
    </citation>
    <scope>NUCLEOTIDE SEQUENCE</scope>
    <source>
        <strain evidence="1">CthAo37</strain>
    </source>
</reference>
<organism evidence="1">
    <name type="scientific">Myoviridae sp. cthAo37</name>
    <dbReference type="NCBI Taxonomy" id="2827701"/>
    <lineage>
        <taxon>Viruses</taxon>
        <taxon>Duplodnaviria</taxon>
        <taxon>Heunggongvirae</taxon>
        <taxon>Uroviricota</taxon>
        <taxon>Caudoviricetes</taxon>
    </lineage>
</organism>
<dbReference type="EMBL" id="BK032529">
    <property type="protein sequence ID" value="DAF45971.1"/>
    <property type="molecule type" value="Genomic_DNA"/>
</dbReference>
<evidence type="ECO:0000313" key="1">
    <source>
        <dbReference type="EMBL" id="DAF45971.1"/>
    </source>
</evidence>
<proteinExistence type="predicted"/>
<dbReference type="InterPro" id="IPR010064">
    <property type="entry name" value="HK97-gp10_tail"/>
</dbReference>
<dbReference type="Pfam" id="PF04883">
    <property type="entry name" value="HK97-gp10_like"/>
    <property type="match status" value="1"/>
</dbReference>
<protein>
    <submittedName>
        <fullName evidence="1">Putative tail component</fullName>
    </submittedName>
</protein>
<name>A0A8S5S587_9CAUD</name>
<dbReference type="NCBIfam" id="TIGR01725">
    <property type="entry name" value="phge_HK97_gp10"/>
    <property type="match status" value="1"/>
</dbReference>
<sequence>MGSSIRIEIDNTDAVIRASRDQIKKALEECGLTAERYAKEKCPVDTGNLRNSITHQMDGDNKVLIGSAVEYAPYVELGTGKYADGGRKTSWVYEDSKGNWHMTNGQKARLYLKPALANHTDEYAKIIRENLEG</sequence>